<gene>
    <name evidence="1" type="ORF">GCM10009765_17660</name>
</gene>
<sequence>MWEVMTFPEAYAEVLSWMCEVAAVELERHPGCFGCEILSSTDRRIVAISHWREEPADPPAPPSHLISSGPNTYDFFSVER</sequence>
<reference evidence="1 2" key="1">
    <citation type="journal article" date="2019" name="Int. J. Syst. Evol. Microbiol.">
        <title>The Global Catalogue of Microorganisms (GCM) 10K type strain sequencing project: providing services to taxonomists for standard genome sequencing and annotation.</title>
        <authorList>
            <consortium name="The Broad Institute Genomics Platform"/>
            <consortium name="The Broad Institute Genome Sequencing Center for Infectious Disease"/>
            <person name="Wu L."/>
            <person name="Ma J."/>
        </authorList>
    </citation>
    <scope>NUCLEOTIDE SEQUENCE [LARGE SCALE GENOMIC DNA]</scope>
    <source>
        <strain evidence="1 2">JCM 14718</strain>
    </source>
</reference>
<evidence type="ECO:0008006" key="3">
    <source>
        <dbReference type="Google" id="ProtNLM"/>
    </source>
</evidence>
<evidence type="ECO:0000313" key="2">
    <source>
        <dbReference type="Proteomes" id="UP001500618"/>
    </source>
</evidence>
<dbReference type="SUPFAM" id="SSF54909">
    <property type="entry name" value="Dimeric alpha+beta barrel"/>
    <property type="match status" value="1"/>
</dbReference>
<evidence type="ECO:0000313" key="1">
    <source>
        <dbReference type="EMBL" id="GAA1668680.1"/>
    </source>
</evidence>
<dbReference type="InterPro" id="IPR011008">
    <property type="entry name" value="Dimeric_a/b-barrel"/>
</dbReference>
<keyword evidence="2" id="KW-1185">Reference proteome</keyword>
<dbReference type="Proteomes" id="UP001500618">
    <property type="component" value="Unassembled WGS sequence"/>
</dbReference>
<proteinExistence type="predicted"/>
<name>A0ABN2GBR2_9ACTN</name>
<comment type="caution">
    <text evidence="1">The sequence shown here is derived from an EMBL/GenBank/DDBJ whole genome shotgun (WGS) entry which is preliminary data.</text>
</comment>
<dbReference type="EMBL" id="BAAANY010000007">
    <property type="protein sequence ID" value="GAA1668680.1"/>
    <property type="molecule type" value="Genomic_DNA"/>
</dbReference>
<accession>A0ABN2GBR2</accession>
<protein>
    <recommendedName>
        <fullName evidence="3">ABM domain-containing protein</fullName>
    </recommendedName>
</protein>
<organism evidence="1 2">
    <name type="scientific">Fodinicola feengrottensis</name>
    <dbReference type="NCBI Taxonomy" id="435914"/>
    <lineage>
        <taxon>Bacteria</taxon>
        <taxon>Bacillati</taxon>
        <taxon>Actinomycetota</taxon>
        <taxon>Actinomycetes</taxon>
        <taxon>Mycobacteriales</taxon>
        <taxon>Fodinicola</taxon>
    </lineage>
</organism>